<organism evidence="7 8">
    <name type="scientific">Hymenobacter guriensis</name>
    <dbReference type="NCBI Taxonomy" id="2793065"/>
    <lineage>
        <taxon>Bacteria</taxon>
        <taxon>Pseudomonadati</taxon>
        <taxon>Bacteroidota</taxon>
        <taxon>Cytophagia</taxon>
        <taxon>Cytophagales</taxon>
        <taxon>Hymenobacteraceae</taxon>
        <taxon>Hymenobacter</taxon>
    </lineage>
</organism>
<proteinExistence type="inferred from homology"/>
<dbReference type="InterPro" id="IPR058790">
    <property type="entry name" value="BSH_CusB"/>
</dbReference>
<dbReference type="Gene3D" id="2.40.50.100">
    <property type="match status" value="1"/>
</dbReference>
<dbReference type="InterPro" id="IPR006143">
    <property type="entry name" value="RND_pump_MFP"/>
</dbReference>
<dbReference type="PROSITE" id="PS51257">
    <property type="entry name" value="PROKAR_LIPOPROTEIN"/>
    <property type="match status" value="1"/>
</dbReference>
<accession>A0ABS0L6U3</accession>
<dbReference type="InterPro" id="IPR058637">
    <property type="entry name" value="YknX-like_C"/>
</dbReference>
<evidence type="ECO:0000313" key="8">
    <source>
        <dbReference type="Proteomes" id="UP000601099"/>
    </source>
</evidence>
<evidence type="ECO:0000259" key="6">
    <source>
        <dbReference type="Pfam" id="PF25989"/>
    </source>
</evidence>
<evidence type="ECO:0000259" key="5">
    <source>
        <dbReference type="Pfam" id="PF25954"/>
    </source>
</evidence>
<dbReference type="InterPro" id="IPR045800">
    <property type="entry name" value="HMBD"/>
</dbReference>
<dbReference type="Pfam" id="PF25954">
    <property type="entry name" value="Beta-barrel_RND_2"/>
    <property type="match status" value="1"/>
</dbReference>
<evidence type="ECO:0000259" key="4">
    <source>
        <dbReference type="Pfam" id="PF25919"/>
    </source>
</evidence>
<evidence type="ECO:0000259" key="3">
    <source>
        <dbReference type="Pfam" id="PF19335"/>
    </source>
</evidence>
<evidence type="ECO:0000256" key="1">
    <source>
        <dbReference type="ARBA" id="ARBA00009477"/>
    </source>
</evidence>
<dbReference type="Gene3D" id="2.40.420.20">
    <property type="match status" value="1"/>
</dbReference>
<dbReference type="Pfam" id="PF19335">
    <property type="entry name" value="HMBD"/>
    <property type="match status" value="2"/>
</dbReference>
<comment type="caution">
    <text evidence="7">The sequence shown here is derived from an EMBL/GenBank/DDBJ whole genome shotgun (WGS) entry which is preliminary data.</text>
</comment>
<feature type="domain" description="Heavy metal binding" evidence="3">
    <location>
        <begin position="98"/>
        <end position="124"/>
    </location>
</feature>
<dbReference type="PANTHER" id="PTHR30097:SF15">
    <property type="entry name" value="CATION EFFLUX SYSTEM PROTEIN CUSB"/>
    <property type="match status" value="1"/>
</dbReference>
<dbReference type="Proteomes" id="UP000601099">
    <property type="component" value="Unassembled WGS sequence"/>
</dbReference>
<feature type="domain" description="CusB-like barrel-sandwich hybrid" evidence="4">
    <location>
        <begin position="191"/>
        <end position="314"/>
    </location>
</feature>
<dbReference type="Pfam" id="PF25919">
    <property type="entry name" value="BSH_CusB"/>
    <property type="match status" value="1"/>
</dbReference>
<dbReference type="EMBL" id="JADWYK010000016">
    <property type="protein sequence ID" value="MBG8555843.1"/>
    <property type="molecule type" value="Genomic_DNA"/>
</dbReference>
<protein>
    <submittedName>
        <fullName evidence="7">Efflux RND transporter periplasmic adaptor subunit</fullName>
    </submittedName>
</protein>
<feature type="domain" description="YknX-like C-terminal permuted SH3-like" evidence="6">
    <location>
        <begin position="401"/>
        <end position="463"/>
    </location>
</feature>
<comment type="similarity">
    <text evidence="1">Belongs to the membrane fusion protein (MFP) (TC 8.A.1) family.</text>
</comment>
<evidence type="ECO:0000256" key="2">
    <source>
        <dbReference type="ARBA" id="ARBA00022448"/>
    </source>
</evidence>
<dbReference type="Pfam" id="PF25989">
    <property type="entry name" value="YknX_C"/>
    <property type="match status" value="1"/>
</dbReference>
<keyword evidence="2" id="KW-0813">Transport</keyword>
<dbReference type="RefSeq" id="WP_196956861.1">
    <property type="nucleotide sequence ID" value="NZ_JADWYK010000016.1"/>
</dbReference>
<feature type="domain" description="Heavy metal binding" evidence="3">
    <location>
        <begin position="50"/>
        <end position="76"/>
    </location>
</feature>
<dbReference type="InterPro" id="IPR051909">
    <property type="entry name" value="MFP_Cation_Efflux"/>
</dbReference>
<dbReference type="NCBIfam" id="TIGR01730">
    <property type="entry name" value="RND_mfp"/>
    <property type="match status" value="1"/>
</dbReference>
<dbReference type="PANTHER" id="PTHR30097">
    <property type="entry name" value="CATION EFFLUX SYSTEM PROTEIN CUSB"/>
    <property type="match status" value="1"/>
</dbReference>
<reference evidence="7 8" key="1">
    <citation type="submission" date="2020-11" db="EMBL/GenBank/DDBJ databases">
        <title>Hymenobacter sp.</title>
        <authorList>
            <person name="Kim M.K."/>
        </authorList>
    </citation>
    <scope>NUCLEOTIDE SEQUENCE [LARGE SCALE GENOMIC DNA]</scope>
    <source>
        <strain evidence="7 8">BT594</strain>
    </source>
</reference>
<dbReference type="Gene3D" id="2.40.30.170">
    <property type="match status" value="1"/>
</dbReference>
<feature type="domain" description="CusB-like beta-barrel" evidence="5">
    <location>
        <begin position="319"/>
        <end position="393"/>
    </location>
</feature>
<keyword evidence="8" id="KW-1185">Reference proteome</keyword>
<sequence length="499" mass="52643">MNKLYNLLTRWTWGRWLAFALLAGLLTFGVGACQKAAPKDPHDHEAASTYFTCPMHPQIMRDQPGKCPICSMDLMKATKQVAAAKPAPAVAPAAALTHYTCPMHPQISREQPGKCPICGMDLVKATKVAPAAKTSTGTAAPAPEVMLSVQQRQLANIRVAALGSGPGGAGSAVGSTVLTGTITANANQTRTVSSRVAGRVERLFVRQTGESIRAGAPLVSIYSEQLQAQQQEYLLSLAQQRAGSAGGNQYGRLVSSARQRLRLLGMTEGQLRTLAALGRPMASLTFYSPQAGLVQAVGVTEGQYVGEGAMLVSLTNLSSVWVEAQLYPEEVSGIEMGQSVQVQVAGLPDTPSGRVVFLSPALQANSKVTLLRVQLANAAGRLQPGMQANVRLPNRATTAQALTLPQDAVLRDSRGSYVWQQVDAAGRFRRLKVSTGTETDESVAITGGVEAGAQVVVSGAYLLESEYALYQGTDPMAGMDMKKPASAPKAPAMAPNMKM</sequence>
<dbReference type="InterPro" id="IPR058792">
    <property type="entry name" value="Beta-barrel_RND_2"/>
</dbReference>
<evidence type="ECO:0000313" key="7">
    <source>
        <dbReference type="EMBL" id="MBG8555843.1"/>
    </source>
</evidence>
<name>A0ABS0L6U3_9BACT</name>
<dbReference type="Gene3D" id="6.10.140.730">
    <property type="match status" value="1"/>
</dbReference>
<gene>
    <name evidence="7" type="ORF">I5L79_20025</name>
</gene>
<dbReference type="SUPFAM" id="SSF111369">
    <property type="entry name" value="HlyD-like secretion proteins"/>
    <property type="match status" value="1"/>
</dbReference>